<reference evidence="1" key="1">
    <citation type="submission" date="2021-02" db="EMBL/GenBank/DDBJ databases">
        <authorList>
            <person name="Nowell W R."/>
        </authorList>
    </citation>
    <scope>NUCLEOTIDE SEQUENCE</scope>
</reference>
<protein>
    <submittedName>
        <fullName evidence="1">Uncharacterized protein</fullName>
    </submittedName>
</protein>
<organism evidence="1 2">
    <name type="scientific">Rotaria sordida</name>
    <dbReference type="NCBI Taxonomy" id="392033"/>
    <lineage>
        <taxon>Eukaryota</taxon>
        <taxon>Metazoa</taxon>
        <taxon>Spiralia</taxon>
        <taxon>Gnathifera</taxon>
        <taxon>Rotifera</taxon>
        <taxon>Eurotatoria</taxon>
        <taxon>Bdelloidea</taxon>
        <taxon>Philodinida</taxon>
        <taxon>Philodinidae</taxon>
        <taxon>Rotaria</taxon>
    </lineage>
</organism>
<dbReference type="AlphaFoldDB" id="A0A819UV43"/>
<sequence>SKQHLKNLFDDGYTRKIRLQSSLNSTLDQTVLDCFSSNFTLKEHHINILQYEIAEK</sequence>
<comment type="caution">
    <text evidence="1">The sequence shown here is derived from an EMBL/GenBank/DDBJ whole genome shotgun (WGS) entry which is preliminary data.</text>
</comment>
<name>A0A819UV43_9BILA</name>
<dbReference type="Proteomes" id="UP000663874">
    <property type="component" value="Unassembled WGS sequence"/>
</dbReference>
<proteinExistence type="predicted"/>
<dbReference type="EMBL" id="CAJOBE010010228">
    <property type="protein sequence ID" value="CAF4103190.1"/>
    <property type="molecule type" value="Genomic_DNA"/>
</dbReference>
<feature type="non-terminal residue" evidence="1">
    <location>
        <position position="1"/>
    </location>
</feature>
<evidence type="ECO:0000313" key="2">
    <source>
        <dbReference type="Proteomes" id="UP000663874"/>
    </source>
</evidence>
<accession>A0A819UV43</accession>
<gene>
    <name evidence="1" type="ORF">FNK824_LOCUS31489</name>
</gene>
<evidence type="ECO:0000313" key="1">
    <source>
        <dbReference type="EMBL" id="CAF4103190.1"/>
    </source>
</evidence>